<dbReference type="PANTHER" id="PTHR24220">
    <property type="entry name" value="IMPORT ATP-BINDING PROTEIN"/>
    <property type="match status" value="1"/>
</dbReference>
<dbReference type="Pfam" id="PF00005">
    <property type="entry name" value="ABC_tran"/>
    <property type="match status" value="1"/>
</dbReference>
<dbReference type="PROSITE" id="PS50893">
    <property type="entry name" value="ABC_TRANSPORTER_2"/>
    <property type="match status" value="1"/>
</dbReference>
<evidence type="ECO:0000313" key="7">
    <source>
        <dbReference type="Proteomes" id="UP001230156"/>
    </source>
</evidence>
<keyword evidence="4 6" id="KW-0067">ATP-binding</keyword>
<dbReference type="InterPro" id="IPR015854">
    <property type="entry name" value="ABC_transpr_LolD-like"/>
</dbReference>
<proteinExistence type="inferred from homology"/>
<dbReference type="Proteomes" id="UP001230156">
    <property type="component" value="Unassembled WGS sequence"/>
</dbReference>
<dbReference type="InterPro" id="IPR017871">
    <property type="entry name" value="ABC_transporter-like_CS"/>
</dbReference>
<dbReference type="GO" id="GO:0005524">
    <property type="term" value="F:ATP binding"/>
    <property type="evidence" value="ECO:0007669"/>
    <property type="project" value="UniProtKB-KW"/>
</dbReference>
<evidence type="ECO:0000313" key="6">
    <source>
        <dbReference type="EMBL" id="MDQ7248099.1"/>
    </source>
</evidence>
<protein>
    <submittedName>
        <fullName evidence="6">ABC transporter ATP-binding protein</fullName>
    </submittedName>
</protein>
<evidence type="ECO:0000259" key="5">
    <source>
        <dbReference type="PROSITE" id="PS50893"/>
    </source>
</evidence>
<sequence>MSDAPVLELKGIQQSFTEAGGGRLDVIKSADLALYPGEMVALIGPSGAGKSTLLHITGMLEKPTAGEVVVAGQSSREMSDDRRTKLRLNTMGFVYQYHHLLPEFTALENVIVPQMIAGKSRKAARPRAVQLLERVGLGSRLEHRPGKLSGGEQQRVAVARALANAPKILLADEPTGNLDLHTADDVFGMLTDLVRDFRVAALIATHNLDIARRMDRVVTIREGVLEEVSVQ</sequence>
<organism evidence="6 7">
    <name type="scientific">Dongia sedimenti</name>
    <dbReference type="NCBI Taxonomy" id="3064282"/>
    <lineage>
        <taxon>Bacteria</taxon>
        <taxon>Pseudomonadati</taxon>
        <taxon>Pseudomonadota</taxon>
        <taxon>Alphaproteobacteria</taxon>
        <taxon>Rhodospirillales</taxon>
        <taxon>Dongiaceae</taxon>
        <taxon>Dongia</taxon>
    </lineage>
</organism>
<keyword evidence="7" id="KW-1185">Reference proteome</keyword>
<evidence type="ECO:0000256" key="4">
    <source>
        <dbReference type="ARBA" id="ARBA00022840"/>
    </source>
</evidence>
<feature type="domain" description="ABC transporter" evidence="5">
    <location>
        <begin position="7"/>
        <end position="230"/>
    </location>
</feature>
<dbReference type="Gene3D" id="3.40.50.300">
    <property type="entry name" value="P-loop containing nucleotide triphosphate hydrolases"/>
    <property type="match status" value="1"/>
</dbReference>
<evidence type="ECO:0000256" key="1">
    <source>
        <dbReference type="ARBA" id="ARBA00005417"/>
    </source>
</evidence>
<dbReference type="SUPFAM" id="SSF52540">
    <property type="entry name" value="P-loop containing nucleoside triphosphate hydrolases"/>
    <property type="match status" value="1"/>
</dbReference>
<dbReference type="InterPro" id="IPR003439">
    <property type="entry name" value="ABC_transporter-like_ATP-bd"/>
</dbReference>
<dbReference type="InterPro" id="IPR027417">
    <property type="entry name" value="P-loop_NTPase"/>
</dbReference>
<comment type="similarity">
    <text evidence="1">Belongs to the ABC transporter superfamily.</text>
</comment>
<dbReference type="CDD" id="cd03255">
    <property type="entry name" value="ABC_MJ0796_LolCDE_FtsE"/>
    <property type="match status" value="1"/>
</dbReference>
<dbReference type="RefSeq" id="WP_379955544.1">
    <property type="nucleotide sequence ID" value="NZ_JAUYVI010000003.1"/>
</dbReference>
<comment type="caution">
    <text evidence="6">The sequence shown here is derived from an EMBL/GenBank/DDBJ whole genome shotgun (WGS) entry which is preliminary data.</text>
</comment>
<evidence type="ECO:0000256" key="2">
    <source>
        <dbReference type="ARBA" id="ARBA00022448"/>
    </source>
</evidence>
<gene>
    <name evidence="6" type="ORF">Q8A70_10500</name>
</gene>
<dbReference type="SMART" id="SM00382">
    <property type="entry name" value="AAA"/>
    <property type="match status" value="1"/>
</dbReference>
<reference evidence="7" key="1">
    <citation type="submission" date="2023-08" db="EMBL/GenBank/DDBJ databases">
        <title>Rhodospirillaceae gen. nov., a novel taxon isolated from the Yangtze River Yuezi River estuary sludge.</title>
        <authorList>
            <person name="Ruan L."/>
        </authorList>
    </citation>
    <scope>NUCLEOTIDE SEQUENCE [LARGE SCALE GENOMIC DNA]</scope>
    <source>
        <strain evidence="7">R-7</strain>
    </source>
</reference>
<evidence type="ECO:0000256" key="3">
    <source>
        <dbReference type="ARBA" id="ARBA00022741"/>
    </source>
</evidence>
<dbReference type="InterPro" id="IPR003593">
    <property type="entry name" value="AAA+_ATPase"/>
</dbReference>
<dbReference type="PROSITE" id="PS00211">
    <property type="entry name" value="ABC_TRANSPORTER_1"/>
    <property type="match status" value="1"/>
</dbReference>
<keyword evidence="2" id="KW-0813">Transport</keyword>
<dbReference type="InterPro" id="IPR017911">
    <property type="entry name" value="MacB-like_ATP-bd"/>
</dbReference>
<name>A0ABU0YK56_9PROT</name>
<dbReference type="EMBL" id="JAUYVI010000003">
    <property type="protein sequence ID" value="MDQ7248099.1"/>
    <property type="molecule type" value="Genomic_DNA"/>
</dbReference>
<accession>A0ABU0YK56</accession>
<keyword evidence="3" id="KW-0547">Nucleotide-binding</keyword>
<dbReference type="PANTHER" id="PTHR24220:SF689">
    <property type="entry name" value="LIPOPROTEIN-RELEASING SYSTEM ATP-BINDING PROTEIN LOLD"/>
    <property type="match status" value="1"/>
</dbReference>